<evidence type="ECO:0000313" key="4">
    <source>
        <dbReference type="Proteomes" id="UP000658793"/>
    </source>
</evidence>
<evidence type="ECO:0000256" key="1">
    <source>
        <dbReference type="ARBA" id="ARBA00022676"/>
    </source>
</evidence>
<keyword evidence="4" id="KW-1185">Reference proteome</keyword>
<dbReference type="EMBL" id="BMGA01000003">
    <property type="protein sequence ID" value="GGA74958.1"/>
    <property type="molecule type" value="Genomic_DNA"/>
</dbReference>
<evidence type="ECO:0000313" key="3">
    <source>
        <dbReference type="EMBL" id="GGA74958.1"/>
    </source>
</evidence>
<dbReference type="SUPFAM" id="SSF53756">
    <property type="entry name" value="UDP-Glycosyltransferase/glycogen phosphorylase"/>
    <property type="match status" value="1"/>
</dbReference>
<dbReference type="InterPro" id="IPR002201">
    <property type="entry name" value="Glyco_trans_9"/>
</dbReference>
<proteinExistence type="predicted"/>
<dbReference type="CDD" id="cd03789">
    <property type="entry name" value="GT9_LPS_heptosyltransferase"/>
    <property type="match status" value="1"/>
</dbReference>
<comment type="caution">
    <text evidence="3">The sequence shown here is derived from an EMBL/GenBank/DDBJ whole genome shotgun (WGS) entry which is preliminary data.</text>
</comment>
<dbReference type="InterPro" id="IPR051199">
    <property type="entry name" value="LPS_LOS_Heptosyltrfase"/>
</dbReference>
<name>A0ABQ1HGJ1_9FLAO</name>
<evidence type="ECO:0000256" key="2">
    <source>
        <dbReference type="ARBA" id="ARBA00022679"/>
    </source>
</evidence>
<dbReference type="Pfam" id="PF01075">
    <property type="entry name" value="Glyco_transf_9"/>
    <property type="match status" value="1"/>
</dbReference>
<dbReference type="PANTHER" id="PTHR30160:SF1">
    <property type="entry name" value="LIPOPOLYSACCHARIDE 1,2-N-ACETYLGLUCOSAMINETRANSFERASE-RELATED"/>
    <property type="match status" value="1"/>
</dbReference>
<accession>A0ABQ1HGJ1</accession>
<keyword evidence="1" id="KW-0328">Glycosyltransferase</keyword>
<sequence>MEFGIFILKLILIDFFSFNLYSFKDSISIMKILVIQQKMIGDVLISSIICNNLKKAYPNAQIDYLVNSFTIPVIINNPNINTIIEFTDEYKKSKLSFFKFIFKIRKERYDIVIDAYGKLESCLITYFSNASQRIGYREKDKFFAYNKKVAHPNKKETYQGLAIERRLNLFSFLMKKNKIDSYPHIFLTPQEITESISFFEKQNINIVNTKTLMISAFGSEENKTYPIPYLIELINVIATNYSDSVILLNYLPSQKNQIKDIVSQCSPEAKNRINLDLIGNDLRSLIKILYHCNILIGNDGGAVNIAKALNKPTFTLFSPWIDKDSWSIFEDNILHKAVHLKDFLPEIFKKFSRKQLKKESENLYQKLKPELFQKEMILFINSHIKNNHV</sequence>
<protein>
    <submittedName>
        <fullName evidence="3">ADP-heptose--LPS heptosyltransferase</fullName>
    </submittedName>
</protein>
<dbReference type="PANTHER" id="PTHR30160">
    <property type="entry name" value="TETRAACYLDISACCHARIDE 4'-KINASE-RELATED"/>
    <property type="match status" value="1"/>
</dbReference>
<keyword evidence="2" id="KW-0808">Transferase</keyword>
<dbReference type="Gene3D" id="3.40.50.2000">
    <property type="entry name" value="Glycogen Phosphorylase B"/>
    <property type="match status" value="2"/>
</dbReference>
<organism evidence="3 4">
    <name type="scientific">Flavobacterium palustre</name>
    <dbReference type="NCBI Taxonomy" id="1476463"/>
    <lineage>
        <taxon>Bacteria</taxon>
        <taxon>Pseudomonadati</taxon>
        <taxon>Bacteroidota</taxon>
        <taxon>Flavobacteriia</taxon>
        <taxon>Flavobacteriales</taxon>
        <taxon>Flavobacteriaceae</taxon>
        <taxon>Flavobacterium</taxon>
    </lineage>
</organism>
<dbReference type="Proteomes" id="UP000658793">
    <property type="component" value="Unassembled WGS sequence"/>
</dbReference>
<gene>
    <name evidence="3" type="ORF">GCM10008015_14550</name>
</gene>
<reference evidence="4" key="1">
    <citation type="journal article" date="2019" name="Int. J. Syst. Evol. Microbiol.">
        <title>The Global Catalogue of Microorganisms (GCM) 10K type strain sequencing project: providing services to taxonomists for standard genome sequencing and annotation.</title>
        <authorList>
            <consortium name="The Broad Institute Genomics Platform"/>
            <consortium name="The Broad Institute Genome Sequencing Center for Infectious Disease"/>
            <person name="Wu L."/>
            <person name="Ma J."/>
        </authorList>
    </citation>
    <scope>NUCLEOTIDE SEQUENCE [LARGE SCALE GENOMIC DNA]</scope>
    <source>
        <strain evidence="4">CGMCC 1.12811</strain>
    </source>
</reference>